<dbReference type="PRINTS" id="PR01217">
    <property type="entry name" value="PRICHEXTENSN"/>
</dbReference>
<dbReference type="InterPro" id="IPR008752">
    <property type="entry name" value="Peptidase_M11"/>
</dbReference>
<evidence type="ECO:0000259" key="2">
    <source>
        <dbReference type="Pfam" id="PF05548"/>
    </source>
</evidence>
<comment type="caution">
    <text evidence="3">The sequence shown here is derived from an EMBL/GenBank/DDBJ whole genome shotgun (WGS) entry which is preliminary data.</text>
</comment>
<reference evidence="3" key="1">
    <citation type="journal article" date="2021" name="Proc. Natl. Acad. Sci. U.S.A.">
        <title>Three genomes in the algal genus Volvox reveal the fate of a haploid sex-determining region after a transition to homothallism.</title>
        <authorList>
            <person name="Yamamoto K."/>
            <person name="Hamaji T."/>
            <person name="Kawai-Toyooka H."/>
            <person name="Matsuzaki R."/>
            <person name="Takahashi F."/>
            <person name="Nishimura Y."/>
            <person name="Kawachi M."/>
            <person name="Noguchi H."/>
            <person name="Minakuchi Y."/>
            <person name="Umen J.G."/>
            <person name="Toyoda A."/>
            <person name="Nozaki H."/>
        </authorList>
    </citation>
    <scope>NUCLEOTIDE SEQUENCE</scope>
    <source>
        <strain evidence="3">NIES-3780</strain>
    </source>
</reference>
<name>A0A8J4F3D3_9CHLO</name>
<keyword evidence="4" id="KW-1185">Reference proteome</keyword>
<feature type="region of interest" description="Disordered" evidence="1">
    <location>
        <begin position="268"/>
        <end position="355"/>
    </location>
</feature>
<dbReference type="Gene3D" id="2.60.120.260">
    <property type="entry name" value="Galactose-binding domain-like"/>
    <property type="match status" value="2"/>
</dbReference>
<sequence length="659" mass="70582">STVIPCSSEIVKCNVDVIATAAKLQLPAGIQVASYSHFAYVLPNDLEKTCGWGGLGDLPGTQSWFSPNISGIFSKGTVMQEILHNFGLYHGWKDGSEYEDHSTAMGFGDSCPSAPELWRLGWATPLAQLNSSSFPLATYKNFTLPATYLGPRGAMIKIQPNWLGDELYTKNIYLALRVKAAGDRDLIEEFNEKLNIHELNRFIDNSFFAEGDPRVSFTGAYDPGSSITRFDYKLHLLVGAFDSKISTIIVTLCRFVTGPNECTADAPLPPPVQFITQPSPPLAPSPLPSPPPPSLLLPPPLRRPPSPTLQPSSTSSPPPPSPPSPMPPSPWSPPRSPPNPPRPMPPSPPSALPLLTPHAIELGSSFVVFAGPNVGSNKSFSDPQAMAIWVHENATSGASTLIAATFTTTITITGQATQALLHMIVDDIADIYVNGAYITTVRRGWKSGEYTDRPINITLPVGTSTLSLRVQNLVGSAKVAAYLRSSNGSTVLTRTNSAWTYTIDAQDAPNAIELGSSFVVFAGPNVGSNKSFSDPQAMAIWVHENATSGASTLIAATFTTTITITGQATQALLHMIVDDIADIYVNGAYITTVRRGWKSGEYTDRPINITLPVGTSTLSLRVQNLVGSAKVAAYLRSSNGSTVLTRTNSAWTYILGSQI</sequence>
<evidence type="ECO:0000256" key="1">
    <source>
        <dbReference type="SAM" id="MobiDB-lite"/>
    </source>
</evidence>
<dbReference type="Proteomes" id="UP000747399">
    <property type="component" value="Unassembled WGS sequence"/>
</dbReference>
<dbReference type="Pfam" id="PF05548">
    <property type="entry name" value="Peptidase_M11"/>
    <property type="match status" value="1"/>
</dbReference>
<accession>A0A8J4F3D3</accession>
<proteinExistence type="predicted"/>
<evidence type="ECO:0000313" key="4">
    <source>
        <dbReference type="Proteomes" id="UP000747399"/>
    </source>
</evidence>
<dbReference type="EMBL" id="BNCO01000019">
    <property type="protein sequence ID" value="GIL54807.1"/>
    <property type="molecule type" value="Genomic_DNA"/>
</dbReference>
<evidence type="ECO:0000313" key="3">
    <source>
        <dbReference type="EMBL" id="GIL54807.1"/>
    </source>
</evidence>
<protein>
    <recommendedName>
        <fullName evidence="2">Peptidase M11 gametolysin domain-containing protein</fullName>
    </recommendedName>
</protein>
<dbReference type="AlphaFoldDB" id="A0A8J4F3D3"/>
<organism evidence="3 4">
    <name type="scientific">Volvox africanus</name>
    <dbReference type="NCBI Taxonomy" id="51714"/>
    <lineage>
        <taxon>Eukaryota</taxon>
        <taxon>Viridiplantae</taxon>
        <taxon>Chlorophyta</taxon>
        <taxon>core chlorophytes</taxon>
        <taxon>Chlorophyceae</taxon>
        <taxon>CS clade</taxon>
        <taxon>Chlamydomonadales</taxon>
        <taxon>Volvocaceae</taxon>
        <taxon>Volvox</taxon>
    </lineage>
</organism>
<feature type="compositionally biased region" description="Pro residues" evidence="1">
    <location>
        <begin position="316"/>
        <end position="351"/>
    </location>
</feature>
<feature type="domain" description="Peptidase M11 gametolysin" evidence="2">
    <location>
        <begin position="21"/>
        <end position="225"/>
    </location>
</feature>
<feature type="compositionally biased region" description="Pro residues" evidence="1">
    <location>
        <begin position="268"/>
        <end position="308"/>
    </location>
</feature>
<feature type="non-terminal residue" evidence="3">
    <location>
        <position position="659"/>
    </location>
</feature>
<gene>
    <name evidence="3" type="ORF">Vafri_10496</name>
</gene>